<dbReference type="Gene3D" id="1.25.40.80">
    <property type="match status" value="1"/>
</dbReference>
<organism evidence="1">
    <name type="scientific">marine sediment metagenome</name>
    <dbReference type="NCBI Taxonomy" id="412755"/>
    <lineage>
        <taxon>unclassified sequences</taxon>
        <taxon>metagenomes</taxon>
        <taxon>ecological metagenomes</taxon>
    </lineage>
</organism>
<dbReference type="PANTHER" id="PTHR38657">
    <property type="entry name" value="SLR1343 PROTEIN"/>
    <property type="match status" value="1"/>
</dbReference>
<evidence type="ECO:0008006" key="2">
    <source>
        <dbReference type="Google" id="ProtNLM"/>
    </source>
</evidence>
<dbReference type="InterPro" id="IPR014729">
    <property type="entry name" value="Rossmann-like_a/b/a_fold"/>
</dbReference>
<dbReference type="PANTHER" id="PTHR38657:SF1">
    <property type="entry name" value="SLR1343 PROTEIN"/>
    <property type="match status" value="1"/>
</dbReference>
<dbReference type="EMBL" id="LAZR01000264">
    <property type="protein sequence ID" value="KKN78382.1"/>
    <property type="molecule type" value="Genomic_DNA"/>
</dbReference>
<accession>A0A0F9TTV6</accession>
<proteinExistence type="predicted"/>
<dbReference type="Pfam" id="PF04244">
    <property type="entry name" value="DPRP"/>
    <property type="match status" value="1"/>
</dbReference>
<protein>
    <recommendedName>
        <fullName evidence="2">Cryptochrome/photolyase family protein</fullName>
    </recommendedName>
</protein>
<dbReference type="AlphaFoldDB" id="A0A0F9TTV6"/>
<dbReference type="Gene3D" id="3.40.50.620">
    <property type="entry name" value="HUPs"/>
    <property type="match status" value="1"/>
</dbReference>
<reference evidence="1" key="1">
    <citation type="journal article" date="2015" name="Nature">
        <title>Complex archaea that bridge the gap between prokaryotes and eukaryotes.</title>
        <authorList>
            <person name="Spang A."/>
            <person name="Saw J.H."/>
            <person name="Jorgensen S.L."/>
            <person name="Zaremba-Niedzwiedzka K."/>
            <person name="Martijn J."/>
            <person name="Lind A.E."/>
            <person name="van Eijk R."/>
            <person name="Schleper C."/>
            <person name="Guy L."/>
            <person name="Ettema T.J."/>
        </authorList>
    </citation>
    <scope>NUCLEOTIDE SEQUENCE</scope>
</reference>
<dbReference type="SUPFAM" id="SSF48173">
    <property type="entry name" value="Cryptochrome/photolyase FAD-binding domain"/>
    <property type="match status" value="1"/>
</dbReference>
<dbReference type="Gene3D" id="1.10.10.1710">
    <property type="entry name" value="Deoxyribodipyrimidine photolyase-related"/>
    <property type="match status" value="1"/>
</dbReference>
<gene>
    <name evidence="1" type="ORF">LCGC14_0351040</name>
</gene>
<dbReference type="InterPro" id="IPR052551">
    <property type="entry name" value="UV-DNA_repair_photolyase"/>
</dbReference>
<name>A0A0F9TTV6_9ZZZZ</name>
<dbReference type="InterPro" id="IPR007357">
    <property type="entry name" value="PhrB-like"/>
</dbReference>
<sequence>MTVRNLILILGDQLSLQISSLRNVDPQRDRILMAEVSEEGRYVPHHPKKILFVLSAMRHFAEELRAAGFAVDYIVLDAQDNSGSLLGELGKARERLRPEGVLITQPGEWRLFEAFSKQLSQWPELMLLEDDRFFCSRERFEKWSRDRKQLRMEYFYREMRKESGLLMSAAGQPEGDAWNFDADNRKPLPKSKAIPEQPHFPMDDVTGSVQKLVADHFADHYGILSGFDYPVTRADSQKLWQSFIDQGLPDFGDYQDAMADDEPYLFHARIAAAMNVGLLDPKQVCLDVQTAWQQGKVPLNAAEGFIRQILGWREYVRGIYWLMMPEYGQRNALGNKRNLPEFYWTGATRMRCMQQAIGQTLEHAYAHHIQRLMVTGNFALLAGIEPRQICDWYLAVYLDAYDWVELPNTLGMVMHADGGYLGSKPYCASGQYIKRMSNHCQGCAYKVTEQTGEKACPFNSLYWHFLMRHREQLGSNHRMSMVYRNLDRMEPAKQAALWEWGEKLLSRLDAGEAL</sequence>
<evidence type="ECO:0000313" key="1">
    <source>
        <dbReference type="EMBL" id="KKN78382.1"/>
    </source>
</evidence>
<dbReference type="Gene3D" id="1.10.579.10">
    <property type="entry name" value="DNA Cyclobutane Dipyrimidine Photolyase, subunit A, domain 3"/>
    <property type="match status" value="1"/>
</dbReference>
<dbReference type="InterPro" id="IPR036134">
    <property type="entry name" value="Crypto/Photolyase_FAD-like_sf"/>
</dbReference>
<comment type="caution">
    <text evidence="1">The sequence shown here is derived from an EMBL/GenBank/DDBJ whole genome shotgun (WGS) entry which is preliminary data.</text>
</comment>